<dbReference type="SUPFAM" id="SSF49313">
    <property type="entry name" value="Cadherin-like"/>
    <property type="match status" value="1"/>
</dbReference>
<evidence type="ECO:0000313" key="1">
    <source>
        <dbReference type="EMBL" id="EAQ80413.1"/>
    </source>
</evidence>
<comment type="caution">
    <text evidence="1">The sequence shown here is derived from an EMBL/GenBank/DDBJ whole genome shotgun (WGS) entry which is preliminary data.</text>
</comment>
<accession>A3ZSY7</accession>
<dbReference type="GO" id="GO:0016020">
    <property type="term" value="C:membrane"/>
    <property type="evidence" value="ECO:0007669"/>
    <property type="project" value="InterPro"/>
</dbReference>
<dbReference type="InterPro" id="IPR015919">
    <property type="entry name" value="Cadherin-like_sf"/>
</dbReference>
<reference evidence="1 2" key="1">
    <citation type="submission" date="2006-02" db="EMBL/GenBank/DDBJ databases">
        <authorList>
            <person name="Amann R."/>
            <person name="Ferriera S."/>
            <person name="Johnson J."/>
            <person name="Kravitz S."/>
            <person name="Halpern A."/>
            <person name="Remington K."/>
            <person name="Beeson K."/>
            <person name="Tran B."/>
            <person name="Rogers Y.-H."/>
            <person name="Friedman R."/>
            <person name="Venter J.C."/>
        </authorList>
    </citation>
    <scope>NUCLEOTIDE SEQUENCE [LARGE SCALE GENOMIC DNA]</scope>
    <source>
        <strain evidence="1 2">DSM 3645</strain>
    </source>
</reference>
<dbReference type="InterPro" id="IPR013783">
    <property type="entry name" value="Ig-like_fold"/>
</dbReference>
<sequence>MESLEPRVVLTASGVPGNDCAPDLNLADVPQINLVVGQAFTIDLFANGATVVDLDASGDPTGDQIRLVLDPDVGTDTPEGAKISTSGIFTWTPTADQVGSHKIIVIAIDRGTTPLADAETFTIVVSAAGNQTPSVDLNGPTAGTGYNGQFTEDGGPVAAVGANLTVTDADSPLLDSAKIVLVNRPDGAAESLSVDVTGTSIVVTSYDPNTGELLLSGADSLANYQQVLRTLQYNNTSQDPDSTVRTIEVTVNDGVSDSVKAASKITVVPVNDAPTVDLNGDDAGTSFEATFAEGDGPAAIVDTDLALADVDNTTLTSATVTITNWLDGDSEVLAVDTTGTAITASYVGGVLTLSGEDTLANYELVLRSLTYDNTSLDPTETARVIEVVVNDGVDDSVAAISTVSILLEDNAPSVDLNGDDAGIDFSATFTEDGGPVAIVDADLAIADADSATLTSATVTITNLLDDAAEILAVDTTGTAITASYVGGVLTLTGEDTLANYELVLRSLTYNNTSENPTETARLIEVIVNDGESDSVAAVSTVTVVGVNDAPDLETISDQEAHLGVVMEVIVTASDPEGDVLEFQLDFDDPSGNMPASATITKTSDTTALISWTPSIEDGAGPFVFVVLVTDDHPTDALSDSETFTVTLVNDPPIIDLNGEDEETGFAATFTEDEGPVAIVDTDLTISDIDNTTLASAAVTITNLLDGAAEELTVDTTGTAITASYIDGVLTLTGEDTLANYELVLRTLTYENTSENPTETARLIEVTVNDGAVDSVAAVSTVAVVGVNDAPNLEAISDQDAQVGELMEVIVTASDSEGDALEFQLDFDDPSGNMPASATITKTSDTTALISWTPSIEDGAGPFVFVVLVTDDDATDALSDSETFTVTLINALPIVDLNGEDEGTSFTATFTEDEGPVAIVDTDLTLTDVDNTTLVSATVTITNLLDGAAEELAVDTTGTAITASYVDGVLTLTGEDTLANYELVLRTLTYENTSQEPTETARVIEVIVNDGADDSVAAVSTVTVVDVNESPNLEAIADQEAQVGVAMQVIVTASDLEGNDLTFQLDFDDPSSSMPASATITKTSDTTALIEWTPTVEEGAGPFVFVVLVTDNDPDAPGTDSESFTVTLTNALPIVDLNGEDEGTGFAVTFTEDGGAVTIVDSDLGVFDTDDLTLTSATVTITNLLDGDAEALTVDVTGTSIIATYVDGVLTMIGEDTLANYQLVLGTLAYENTSGNPSEADRLVEVTVNDGTDDSVAVVSTVTVVAVNNAPEVDLNGEDAGTGFAATFTEDAGPVVIVDTDLTVTDVDNATLASATVTISNLLDGAAETLAVDTTGTAITASYLNGVLTLSGADTLANYELVLRTLTYENSAEDPDETDRLVEVVVDDGTLASVAAVGTVTIVTAGEPPLEGESINNDEFDLALTEVLDEPWL</sequence>
<gene>
    <name evidence="1" type="ORF">DSM3645_11227</name>
</gene>
<proteinExistence type="predicted"/>
<dbReference type="Proteomes" id="UP000004358">
    <property type="component" value="Unassembled WGS sequence"/>
</dbReference>
<evidence type="ECO:0000313" key="2">
    <source>
        <dbReference type="Proteomes" id="UP000004358"/>
    </source>
</evidence>
<dbReference type="eggNOG" id="COG5625">
    <property type="taxonomic scope" value="Bacteria"/>
</dbReference>
<organism evidence="1 2">
    <name type="scientific">Blastopirellula marina DSM 3645</name>
    <dbReference type="NCBI Taxonomy" id="314230"/>
    <lineage>
        <taxon>Bacteria</taxon>
        <taxon>Pseudomonadati</taxon>
        <taxon>Planctomycetota</taxon>
        <taxon>Planctomycetia</taxon>
        <taxon>Pirellulales</taxon>
        <taxon>Pirellulaceae</taxon>
        <taxon>Blastopirellula</taxon>
    </lineage>
</organism>
<protein>
    <recommendedName>
        <fullName evidence="3">Cadherin domain-containing protein</fullName>
    </recommendedName>
</protein>
<dbReference type="Gene3D" id="2.60.40.10">
    <property type="entry name" value="Immunoglobulins"/>
    <property type="match status" value="2"/>
</dbReference>
<dbReference type="HOGENOM" id="CLU_252353_0_0_0"/>
<dbReference type="PANTHER" id="PTHR14139:SF2">
    <property type="entry name" value="CALSYNTENIN-1"/>
    <property type="match status" value="1"/>
</dbReference>
<dbReference type="STRING" id="314230.DSM3645_11227"/>
<dbReference type="PANTHER" id="PTHR14139">
    <property type="entry name" value="CALSYNTENIN"/>
    <property type="match status" value="1"/>
</dbReference>
<evidence type="ECO:0008006" key="3">
    <source>
        <dbReference type="Google" id="ProtNLM"/>
    </source>
</evidence>
<name>A3ZSY7_9BACT</name>
<dbReference type="GO" id="GO:0005509">
    <property type="term" value="F:calcium ion binding"/>
    <property type="evidence" value="ECO:0007669"/>
    <property type="project" value="InterPro"/>
</dbReference>
<dbReference type="EMBL" id="AANZ01000009">
    <property type="protein sequence ID" value="EAQ80413.1"/>
    <property type="molecule type" value="Genomic_DNA"/>
</dbReference>